<sequence>MDSQIMFILVAAAIVIAGTFILRSLASGVIKVVGLMIVAFLGRRADLGATGMGWIEGQDVTVIVAAALFGWVSGIVLGAFVFKSDGFGRHFFIPIIAVGLTYLAAIFIEL</sequence>
<evidence type="ECO:0000313" key="2">
    <source>
        <dbReference type="EMBL" id="MFC3301649.1"/>
    </source>
</evidence>
<accession>A0ABV7M896</accession>
<keyword evidence="1" id="KW-1133">Transmembrane helix</keyword>
<feature type="transmembrane region" description="Helical" evidence="1">
    <location>
        <begin position="60"/>
        <end position="82"/>
    </location>
</feature>
<evidence type="ECO:0000256" key="1">
    <source>
        <dbReference type="SAM" id="Phobius"/>
    </source>
</evidence>
<evidence type="ECO:0008006" key="4">
    <source>
        <dbReference type="Google" id="ProtNLM"/>
    </source>
</evidence>
<keyword evidence="3" id="KW-1185">Reference proteome</keyword>
<name>A0ABV7M896_9PROT</name>
<dbReference type="EMBL" id="JBHRVA010000002">
    <property type="protein sequence ID" value="MFC3301649.1"/>
    <property type="molecule type" value="Genomic_DNA"/>
</dbReference>
<dbReference type="RefSeq" id="WP_189573042.1">
    <property type="nucleotide sequence ID" value="NZ_BMXU01000001.1"/>
</dbReference>
<proteinExistence type="predicted"/>
<keyword evidence="1" id="KW-0472">Membrane</keyword>
<feature type="transmembrane region" description="Helical" evidence="1">
    <location>
        <begin position="91"/>
        <end position="108"/>
    </location>
</feature>
<protein>
    <recommendedName>
        <fullName evidence="4">Prepilin type IV endopeptidase peptidase domain-containing protein</fullName>
    </recommendedName>
</protein>
<organism evidence="2 3">
    <name type="scientific">Parvularcula lutaonensis</name>
    <dbReference type="NCBI Taxonomy" id="491923"/>
    <lineage>
        <taxon>Bacteria</taxon>
        <taxon>Pseudomonadati</taxon>
        <taxon>Pseudomonadota</taxon>
        <taxon>Alphaproteobacteria</taxon>
        <taxon>Parvularculales</taxon>
        <taxon>Parvularculaceae</taxon>
        <taxon>Parvularcula</taxon>
    </lineage>
</organism>
<comment type="caution">
    <text evidence="2">The sequence shown here is derived from an EMBL/GenBank/DDBJ whole genome shotgun (WGS) entry which is preliminary data.</text>
</comment>
<keyword evidence="1" id="KW-0812">Transmembrane</keyword>
<gene>
    <name evidence="2" type="ORF">ACFONP_02735</name>
</gene>
<dbReference type="Proteomes" id="UP001595607">
    <property type="component" value="Unassembled WGS sequence"/>
</dbReference>
<evidence type="ECO:0000313" key="3">
    <source>
        <dbReference type="Proteomes" id="UP001595607"/>
    </source>
</evidence>
<reference evidence="3" key="1">
    <citation type="journal article" date="2019" name="Int. J. Syst. Evol. Microbiol.">
        <title>The Global Catalogue of Microorganisms (GCM) 10K type strain sequencing project: providing services to taxonomists for standard genome sequencing and annotation.</title>
        <authorList>
            <consortium name="The Broad Institute Genomics Platform"/>
            <consortium name="The Broad Institute Genome Sequencing Center for Infectious Disease"/>
            <person name="Wu L."/>
            <person name="Ma J."/>
        </authorList>
    </citation>
    <scope>NUCLEOTIDE SEQUENCE [LARGE SCALE GENOMIC DNA]</scope>
    <source>
        <strain evidence="3">KCTC 22245</strain>
    </source>
</reference>
<feature type="transmembrane region" description="Helical" evidence="1">
    <location>
        <begin position="7"/>
        <end position="40"/>
    </location>
</feature>